<reference evidence="5" key="1">
    <citation type="submission" date="2022-03" db="EMBL/GenBank/DDBJ databases">
        <authorList>
            <person name="Woo C.Y."/>
        </authorList>
    </citation>
    <scope>NUCLEOTIDE SEQUENCE</scope>
    <source>
        <strain evidence="5">CYS-02</strain>
    </source>
</reference>
<dbReference type="SMART" id="SM00922">
    <property type="entry name" value="MR_MLE"/>
    <property type="match status" value="1"/>
</dbReference>
<comment type="cofactor">
    <cofactor evidence="1">
        <name>Mg(2+)</name>
        <dbReference type="ChEBI" id="CHEBI:18420"/>
    </cofactor>
</comment>
<evidence type="ECO:0000313" key="6">
    <source>
        <dbReference type="Proteomes" id="UP001139447"/>
    </source>
</evidence>
<evidence type="ECO:0000259" key="4">
    <source>
        <dbReference type="SMART" id="SM00922"/>
    </source>
</evidence>
<dbReference type="Pfam" id="PF13378">
    <property type="entry name" value="MR_MLE_C"/>
    <property type="match status" value="1"/>
</dbReference>
<dbReference type="PANTHER" id="PTHR13794:SF58">
    <property type="entry name" value="MITOCHONDRIAL ENOLASE SUPERFAMILY MEMBER 1"/>
    <property type="match status" value="1"/>
</dbReference>
<feature type="domain" description="Mandelate racemase/muconate lactonizing enzyme C-terminal" evidence="4">
    <location>
        <begin position="1"/>
        <end position="113"/>
    </location>
</feature>
<keyword evidence="2" id="KW-0479">Metal-binding</keyword>
<organism evidence="5 6">
    <name type="scientific">Variovorax terrae</name>
    <dbReference type="NCBI Taxonomy" id="2923278"/>
    <lineage>
        <taxon>Bacteria</taxon>
        <taxon>Pseudomonadati</taxon>
        <taxon>Pseudomonadota</taxon>
        <taxon>Betaproteobacteria</taxon>
        <taxon>Burkholderiales</taxon>
        <taxon>Comamonadaceae</taxon>
        <taxon>Variovorax</taxon>
    </lineage>
</organism>
<comment type="caution">
    <text evidence="5">The sequence shown here is derived from an EMBL/GenBank/DDBJ whole genome shotgun (WGS) entry which is preliminary data.</text>
</comment>
<keyword evidence="6" id="KW-1185">Reference proteome</keyword>
<gene>
    <name evidence="5" type="ORF">MMF98_23475</name>
</gene>
<protein>
    <recommendedName>
        <fullName evidence="4">Mandelate racemase/muconate lactonizing enzyme C-terminal domain-containing protein</fullName>
    </recommendedName>
</protein>
<dbReference type="SUPFAM" id="SSF51604">
    <property type="entry name" value="Enolase C-terminal domain-like"/>
    <property type="match status" value="1"/>
</dbReference>
<name>A0A9X1VZG5_9BURK</name>
<dbReference type="InterPro" id="IPR036849">
    <property type="entry name" value="Enolase-like_C_sf"/>
</dbReference>
<evidence type="ECO:0000256" key="3">
    <source>
        <dbReference type="ARBA" id="ARBA00022842"/>
    </source>
</evidence>
<dbReference type="RefSeq" id="WP_243309778.1">
    <property type="nucleotide sequence ID" value="NZ_JALGBI010000004.1"/>
</dbReference>
<evidence type="ECO:0000256" key="1">
    <source>
        <dbReference type="ARBA" id="ARBA00001946"/>
    </source>
</evidence>
<evidence type="ECO:0000313" key="5">
    <source>
        <dbReference type="EMBL" id="MCJ0766180.1"/>
    </source>
</evidence>
<dbReference type="InterPro" id="IPR046945">
    <property type="entry name" value="RHMD-like"/>
</dbReference>
<dbReference type="PANTHER" id="PTHR13794">
    <property type="entry name" value="ENOLASE SUPERFAMILY, MANDELATE RACEMASE"/>
    <property type="match status" value="1"/>
</dbReference>
<dbReference type="GO" id="GO:0016052">
    <property type="term" value="P:carbohydrate catabolic process"/>
    <property type="evidence" value="ECO:0007669"/>
    <property type="project" value="TreeGrafter"/>
</dbReference>
<dbReference type="InterPro" id="IPR013342">
    <property type="entry name" value="Mandelate_racemase_C"/>
</dbReference>
<sequence>MERAELASALVAHGWRALKLRTSFPTIEEDIQVVSAVRKAVGPNVTILADGNKAGPYQAGLAGAAEPRYPWDLTRAKETAKAFADLGVGWLEEPLPRHDYAGMAQLRRTAALPIAGGENHSGIEEFRTLAESGSLDVLNPEVTLIGPSLFLQVGAIARFHGLRCVGHVGHGGLGSLCTWHLNAAWCDHNRIEVIHEPPIADYRHGMAIFRDPPTLQADGSIRLTDVPGLGVELDQGLLLAG</sequence>
<dbReference type="Proteomes" id="UP001139447">
    <property type="component" value="Unassembled WGS sequence"/>
</dbReference>
<dbReference type="EMBL" id="JALGBI010000004">
    <property type="protein sequence ID" value="MCJ0766180.1"/>
    <property type="molecule type" value="Genomic_DNA"/>
</dbReference>
<dbReference type="Gene3D" id="3.20.20.120">
    <property type="entry name" value="Enolase-like C-terminal domain"/>
    <property type="match status" value="1"/>
</dbReference>
<dbReference type="AlphaFoldDB" id="A0A9X1VZG5"/>
<dbReference type="GO" id="GO:0016836">
    <property type="term" value="F:hydro-lyase activity"/>
    <property type="evidence" value="ECO:0007669"/>
    <property type="project" value="TreeGrafter"/>
</dbReference>
<dbReference type="SFLD" id="SFLDS00001">
    <property type="entry name" value="Enolase"/>
    <property type="match status" value="1"/>
</dbReference>
<keyword evidence="3" id="KW-0460">Magnesium</keyword>
<accession>A0A9X1VZG5</accession>
<dbReference type="InterPro" id="IPR029065">
    <property type="entry name" value="Enolase_C-like"/>
</dbReference>
<proteinExistence type="predicted"/>
<evidence type="ECO:0000256" key="2">
    <source>
        <dbReference type="ARBA" id="ARBA00022723"/>
    </source>
</evidence>
<dbReference type="GO" id="GO:0000287">
    <property type="term" value="F:magnesium ion binding"/>
    <property type="evidence" value="ECO:0007669"/>
    <property type="project" value="TreeGrafter"/>
</dbReference>